<keyword evidence="11" id="KW-0732">Signal</keyword>
<evidence type="ECO:0000313" key="14">
    <source>
        <dbReference type="Proteomes" id="UP000604825"/>
    </source>
</evidence>
<keyword evidence="10" id="KW-0812">Transmembrane</keyword>
<evidence type="ECO:0000256" key="6">
    <source>
        <dbReference type="ARBA" id="ARBA00023295"/>
    </source>
</evidence>
<dbReference type="InterPro" id="IPR011009">
    <property type="entry name" value="Kinase-like_dom_sf"/>
</dbReference>
<comment type="catalytic activity">
    <reaction evidence="1">
        <text>Random endo-hydrolysis of N-acetyl-beta-D-glucosaminide (1-&gt;4)-beta-linkages in chitin and chitodextrins.</text>
        <dbReference type="EC" id="3.2.1.14"/>
    </reaction>
</comment>
<dbReference type="GO" id="GO:0006032">
    <property type="term" value="P:chitin catabolic process"/>
    <property type="evidence" value="ECO:0007669"/>
    <property type="project" value="UniProtKB-KW"/>
</dbReference>
<dbReference type="SUPFAM" id="SSF51445">
    <property type="entry name" value="(Trans)glycosidases"/>
    <property type="match status" value="1"/>
</dbReference>
<evidence type="ECO:0000259" key="12">
    <source>
        <dbReference type="PROSITE" id="PS51910"/>
    </source>
</evidence>
<organism evidence="13 14">
    <name type="scientific">Miscanthus lutarioriparius</name>
    <dbReference type="NCBI Taxonomy" id="422564"/>
    <lineage>
        <taxon>Eukaryota</taxon>
        <taxon>Viridiplantae</taxon>
        <taxon>Streptophyta</taxon>
        <taxon>Embryophyta</taxon>
        <taxon>Tracheophyta</taxon>
        <taxon>Spermatophyta</taxon>
        <taxon>Magnoliopsida</taxon>
        <taxon>Liliopsida</taxon>
        <taxon>Poales</taxon>
        <taxon>Poaceae</taxon>
        <taxon>PACMAD clade</taxon>
        <taxon>Panicoideae</taxon>
        <taxon>Andropogonodae</taxon>
        <taxon>Andropogoneae</taxon>
        <taxon>Saccharinae</taxon>
        <taxon>Miscanthus</taxon>
    </lineage>
</organism>
<dbReference type="InterPro" id="IPR001223">
    <property type="entry name" value="Glyco_hydro18_cat"/>
</dbReference>
<dbReference type="FunFam" id="3.20.20.80:FF:000015">
    <property type="entry name" value="Acidic endochitinase SE2"/>
    <property type="match status" value="1"/>
</dbReference>
<evidence type="ECO:0000256" key="7">
    <source>
        <dbReference type="ARBA" id="ARBA00023326"/>
    </source>
</evidence>
<dbReference type="GO" id="GO:0005576">
    <property type="term" value="C:extracellular region"/>
    <property type="evidence" value="ECO:0007669"/>
    <property type="project" value="TreeGrafter"/>
</dbReference>
<feature type="signal peptide" evidence="11">
    <location>
        <begin position="1"/>
        <end position="24"/>
    </location>
</feature>
<keyword evidence="7" id="KW-0624">Polysaccharide degradation</keyword>
<dbReference type="InterPro" id="IPR050542">
    <property type="entry name" value="Glycosyl_Hydrlase18_Chitinase"/>
</dbReference>
<evidence type="ECO:0000313" key="13">
    <source>
        <dbReference type="EMBL" id="CAD6230244.1"/>
    </source>
</evidence>
<reference evidence="13" key="1">
    <citation type="submission" date="2020-10" db="EMBL/GenBank/DDBJ databases">
        <authorList>
            <person name="Han B."/>
            <person name="Lu T."/>
            <person name="Zhao Q."/>
            <person name="Huang X."/>
            <person name="Zhao Y."/>
        </authorList>
    </citation>
    <scope>NUCLEOTIDE SEQUENCE</scope>
</reference>
<dbReference type="InterPro" id="IPR045321">
    <property type="entry name" value="Cts1-like"/>
</dbReference>
<keyword evidence="5" id="KW-1015">Disulfide bond</keyword>
<dbReference type="SUPFAM" id="SSF56112">
    <property type="entry name" value="Protein kinase-like (PK-like)"/>
    <property type="match status" value="1"/>
</dbReference>
<dbReference type="GO" id="GO:0000272">
    <property type="term" value="P:polysaccharide catabolic process"/>
    <property type="evidence" value="ECO:0007669"/>
    <property type="project" value="UniProtKB-KW"/>
</dbReference>
<comment type="caution">
    <text evidence="13">The sequence shown here is derived from an EMBL/GenBank/DDBJ whole genome shotgun (WGS) entry which is preliminary data.</text>
</comment>
<evidence type="ECO:0000256" key="8">
    <source>
        <dbReference type="RuleBase" id="RU000489"/>
    </source>
</evidence>
<evidence type="ECO:0000256" key="1">
    <source>
        <dbReference type="ARBA" id="ARBA00000822"/>
    </source>
</evidence>
<dbReference type="EMBL" id="CAJGYO010000005">
    <property type="protein sequence ID" value="CAD6230244.1"/>
    <property type="molecule type" value="Genomic_DNA"/>
</dbReference>
<evidence type="ECO:0000256" key="5">
    <source>
        <dbReference type="ARBA" id="ARBA00023157"/>
    </source>
</evidence>
<evidence type="ECO:0000256" key="3">
    <source>
        <dbReference type="ARBA" id="ARBA00022801"/>
    </source>
</evidence>
<evidence type="ECO:0000256" key="11">
    <source>
        <dbReference type="SAM" id="SignalP"/>
    </source>
</evidence>
<feature type="region of interest" description="Disordered" evidence="9">
    <location>
        <begin position="347"/>
        <end position="375"/>
    </location>
</feature>
<proteinExistence type="predicted"/>
<accession>A0A811P0W2</accession>
<dbReference type="OrthoDB" id="6020543at2759"/>
<dbReference type="AlphaFoldDB" id="A0A811P0W2"/>
<dbReference type="GO" id="GO:0008843">
    <property type="term" value="F:endochitinase activity"/>
    <property type="evidence" value="ECO:0007669"/>
    <property type="project" value="UniProtKB-EC"/>
</dbReference>
<keyword evidence="10" id="KW-0472">Membrane</keyword>
<keyword evidence="7" id="KW-0119">Carbohydrate metabolism</keyword>
<evidence type="ECO:0000256" key="10">
    <source>
        <dbReference type="SAM" id="Phobius"/>
    </source>
</evidence>
<dbReference type="InterPro" id="IPR001579">
    <property type="entry name" value="Glyco_hydro_18_chit_AS"/>
</dbReference>
<evidence type="ECO:0000256" key="9">
    <source>
        <dbReference type="SAM" id="MobiDB-lite"/>
    </source>
</evidence>
<dbReference type="PANTHER" id="PTHR45708">
    <property type="entry name" value="ENDOCHITINASE"/>
    <property type="match status" value="1"/>
</dbReference>
<name>A0A811P0W2_9POAL</name>
<dbReference type="PROSITE" id="PS01095">
    <property type="entry name" value="GH18_1"/>
    <property type="match status" value="1"/>
</dbReference>
<protein>
    <recommendedName>
        <fullName evidence="2">chitinase</fullName>
        <ecNumber evidence="2">3.2.1.14</ecNumber>
    </recommendedName>
</protein>
<keyword evidence="10" id="KW-1133">Transmembrane helix</keyword>
<dbReference type="CDD" id="cd02877">
    <property type="entry name" value="GH18_hevamine_XipI_class_III"/>
    <property type="match status" value="1"/>
</dbReference>
<dbReference type="Gene3D" id="1.10.510.10">
    <property type="entry name" value="Transferase(Phosphotransferase) domain 1"/>
    <property type="match status" value="1"/>
</dbReference>
<dbReference type="Pfam" id="PF00704">
    <property type="entry name" value="Glyco_hydro_18"/>
    <property type="match status" value="1"/>
</dbReference>
<dbReference type="Gene3D" id="3.20.20.80">
    <property type="entry name" value="Glycosidases"/>
    <property type="match status" value="1"/>
</dbReference>
<dbReference type="InterPro" id="IPR017853">
    <property type="entry name" value="GH"/>
</dbReference>
<gene>
    <name evidence="13" type="ORF">NCGR_LOCUS20620</name>
</gene>
<feature type="chain" id="PRO_5032882648" description="chitinase" evidence="11">
    <location>
        <begin position="25"/>
        <end position="651"/>
    </location>
</feature>
<keyword evidence="3 8" id="KW-0378">Hydrolase</keyword>
<sequence length="651" mass="70211">MPKPNKLSLSAYLLWAMSVLAAAASDDVRIAVYWGQDASEGSLRDTCSTGLYAYVNIAFLSTFGDGRAPILDMADHCDPPSGGCASLATDIASCQSAGIKVLLSIGGGTLGGYNLSSPSDAQGVAAYLWDNFLGGTGTGAPRPLGDAVLDGVDFDIEDPSRYYDDLARNLTSLYRGDARGRTYMLTAAPQCPFPDESLAAALGTGLFDHVWVQFYNNPPCQYAHGDVGALRSAWQQWTAGLPSTTVFLGLPASPDAADSGFVDADTLASQVLPAVEGAANYGGIMLWSRSYDKDTRFSVKLQGILQNRTSDKKRRIYIIVGAAVAGVLLLFLLICIYFLCHKKNRGTPPPEEGSGTPPAPKIELPQPKQKPQRLKRYTDSEIERMTKSCAHKLGHGSNGDVYRGNLRDGRQELRPKISDVGVANLCFGREGKRTGDPRGRDGYDAAEVVSGNFGSVSSKSDVYSYGVMVLDTVRAKRSISVGADTNSKYFAQWLYEHLDQFCNSISDISSETRDLVKRMIIVGLWCIQTAHTNRPSMSKAVEMLESSSMDLELPIMSWFSLAHHNPDEELIQGVCEHPDKIKGSGFLLYLHRHVFCSLSLAQHSPDGAAPRMNAGTHGRSASGSHLGVARHTIVQQGATAIMATRSRSCTA</sequence>
<evidence type="ECO:0000256" key="4">
    <source>
        <dbReference type="ARBA" id="ARBA00023024"/>
    </source>
</evidence>
<feature type="domain" description="GH18" evidence="12">
    <location>
        <begin position="28"/>
        <end position="308"/>
    </location>
</feature>
<dbReference type="EC" id="3.2.1.14" evidence="2"/>
<feature type="transmembrane region" description="Helical" evidence="10">
    <location>
        <begin position="316"/>
        <end position="340"/>
    </location>
</feature>
<dbReference type="PANTHER" id="PTHR45708:SF25">
    <property type="entry name" value="CHITINASE"/>
    <property type="match status" value="1"/>
</dbReference>
<keyword evidence="4" id="KW-0146">Chitin degradation</keyword>
<keyword evidence="14" id="KW-1185">Reference proteome</keyword>
<keyword evidence="6 8" id="KW-0326">Glycosidase</keyword>
<evidence type="ECO:0000256" key="2">
    <source>
        <dbReference type="ARBA" id="ARBA00012729"/>
    </source>
</evidence>
<dbReference type="Proteomes" id="UP000604825">
    <property type="component" value="Unassembled WGS sequence"/>
</dbReference>
<dbReference type="PROSITE" id="PS51910">
    <property type="entry name" value="GH18_2"/>
    <property type="match status" value="1"/>
</dbReference>